<proteinExistence type="predicted"/>
<protein>
    <recommendedName>
        <fullName evidence="1">Minor capsid protein P8 central region domain-containing protein</fullName>
    </recommendedName>
</protein>
<feature type="domain" description="Minor capsid protein P8 central region" evidence="1">
    <location>
        <begin position="56"/>
        <end position="174"/>
    </location>
</feature>
<sequence>MSNFDNNEPPINFNNGLMPKIYEHKDNLDHVMVNNDIKLTPGKTVHCADNILSGVLEETYLSKYFFSDDNIMNIQKLIRYEFFKEKDIKIDYQSNNILLTIMRGIFLKYSNSAARSLDEIKEQIIKLNDMVVQYSLGKIYSNYDMHNKYLKDINNMPNLMDLPKSNYRENYTHDLSERNNMTIGS</sequence>
<accession>A0A6C0C6Q8</accession>
<dbReference type="InterPro" id="IPR043916">
    <property type="entry name" value="P8_CR"/>
</dbReference>
<dbReference type="Pfam" id="PF19065">
    <property type="entry name" value="P8_CR"/>
    <property type="match status" value="1"/>
</dbReference>
<dbReference type="EMBL" id="MN739344">
    <property type="protein sequence ID" value="QHS99479.1"/>
    <property type="molecule type" value="Genomic_DNA"/>
</dbReference>
<reference evidence="2" key="1">
    <citation type="journal article" date="2020" name="Nature">
        <title>Giant virus diversity and host interactions through global metagenomics.</title>
        <authorList>
            <person name="Schulz F."/>
            <person name="Roux S."/>
            <person name="Paez-Espino D."/>
            <person name="Jungbluth S."/>
            <person name="Walsh D.A."/>
            <person name="Denef V.J."/>
            <person name="McMahon K.D."/>
            <person name="Konstantinidis K.T."/>
            <person name="Eloe-Fadrosh E.A."/>
            <person name="Kyrpides N.C."/>
            <person name="Woyke T."/>
        </authorList>
    </citation>
    <scope>NUCLEOTIDE SEQUENCE</scope>
    <source>
        <strain evidence="2">GVMAG-M-3300020187-37</strain>
    </source>
</reference>
<organism evidence="2">
    <name type="scientific">viral metagenome</name>
    <dbReference type="NCBI Taxonomy" id="1070528"/>
    <lineage>
        <taxon>unclassified sequences</taxon>
        <taxon>metagenomes</taxon>
        <taxon>organismal metagenomes</taxon>
    </lineage>
</organism>
<name>A0A6C0C6Q8_9ZZZZ</name>
<evidence type="ECO:0000259" key="1">
    <source>
        <dbReference type="Pfam" id="PF19065"/>
    </source>
</evidence>
<evidence type="ECO:0000313" key="2">
    <source>
        <dbReference type="EMBL" id="QHS99479.1"/>
    </source>
</evidence>
<dbReference type="AlphaFoldDB" id="A0A6C0C6Q8"/>